<accession>A0ABM7IK10</accession>
<comment type="subcellular location">
    <subcellularLocation>
        <location evidence="1">Cytoplasm</location>
    </subcellularLocation>
</comment>
<proteinExistence type="inferred from homology"/>
<organism evidence="12 13">
    <name type="scientific">Mycolicibacterium aubagnense</name>
    <dbReference type="NCBI Taxonomy" id="319707"/>
    <lineage>
        <taxon>Bacteria</taxon>
        <taxon>Bacillati</taxon>
        <taxon>Actinomycetota</taxon>
        <taxon>Actinomycetes</taxon>
        <taxon>Mycobacteriales</taxon>
        <taxon>Mycobacteriaceae</taxon>
        <taxon>Mycolicibacterium</taxon>
    </lineage>
</organism>
<name>A0ABM7IK10_9MYCO</name>
<comment type="similarity">
    <text evidence="2">Belongs to the Fur family.</text>
</comment>
<dbReference type="InterPro" id="IPR036390">
    <property type="entry name" value="WH_DNA-bd_sf"/>
</dbReference>
<reference evidence="12 13" key="1">
    <citation type="journal article" date="2019" name="Emerg. Microbes Infect.">
        <title>Comprehensive subspecies identification of 175 nontuberculous mycobacteria species based on 7547 genomic profiles.</title>
        <authorList>
            <person name="Matsumoto Y."/>
            <person name="Kinjo T."/>
            <person name="Motooka D."/>
            <person name="Nabeya D."/>
            <person name="Jung N."/>
            <person name="Uechi K."/>
            <person name="Horii T."/>
            <person name="Iida T."/>
            <person name="Fujita J."/>
            <person name="Nakamura S."/>
        </authorList>
    </citation>
    <scope>NUCLEOTIDE SEQUENCE [LARGE SCALE GENOMIC DNA]</scope>
    <source>
        <strain evidence="12 13">JCM 15296</strain>
    </source>
</reference>
<evidence type="ECO:0000256" key="6">
    <source>
        <dbReference type="ARBA" id="ARBA00022723"/>
    </source>
</evidence>
<keyword evidence="4" id="KW-0963">Cytoplasm</keyword>
<sequence length="146" mass="15793">MSEACRANQQPMSAPTRSTKQRTAIAALLTNVEEFRSAQELHDELRRRGEGIGLTTVYRTLQSMAAAGQVDSLRNDNGEALYRRCSQAHHHHHLVCRHCGATVEVAGTEVESWATETAAAHGFSDVSHTIEIFGVCAACTVSASVS</sequence>
<evidence type="ECO:0000256" key="3">
    <source>
        <dbReference type="ARBA" id="ARBA00011738"/>
    </source>
</evidence>
<dbReference type="EMBL" id="AP022577">
    <property type="protein sequence ID" value="BBX87121.1"/>
    <property type="molecule type" value="Genomic_DNA"/>
</dbReference>
<dbReference type="SUPFAM" id="SSF46785">
    <property type="entry name" value="Winged helix' DNA-binding domain"/>
    <property type="match status" value="1"/>
</dbReference>
<dbReference type="PANTHER" id="PTHR33202:SF2">
    <property type="entry name" value="FERRIC UPTAKE REGULATION PROTEIN"/>
    <property type="match status" value="1"/>
</dbReference>
<evidence type="ECO:0000256" key="8">
    <source>
        <dbReference type="ARBA" id="ARBA00023015"/>
    </source>
</evidence>
<feature type="region of interest" description="Disordered" evidence="11">
    <location>
        <begin position="1"/>
        <end position="21"/>
    </location>
</feature>
<keyword evidence="8" id="KW-0805">Transcription regulation</keyword>
<evidence type="ECO:0000256" key="11">
    <source>
        <dbReference type="SAM" id="MobiDB-lite"/>
    </source>
</evidence>
<protein>
    <submittedName>
        <fullName evidence="12">Transcriptional repressor</fullName>
    </submittedName>
</protein>
<evidence type="ECO:0000256" key="2">
    <source>
        <dbReference type="ARBA" id="ARBA00007957"/>
    </source>
</evidence>
<dbReference type="CDD" id="cd07153">
    <property type="entry name" value="Fur_like"/>
    <property type="match status" value="1"/>
</dbReference>
<evidence type="ECO:0000256" key="7">
    <source>
        <dbReference type="ARBA" id="ARBA00022833"/>
    </source>
</evidence>
<keyword evidence="6" id="KW-0479">Metal-binding</keyword>
<gene>
    <name evidence="12" type="ORF">MAUB_49940</name>
</gene>
<feature type="compositionally biased region" description="Polar residues" evidence="11">
    <location>
        <begin position="7"/>
        <end position="21"/>
    </location>
</feature>
<keyword evidence="13" id="KW-1185">Reference proteome</keyword>
<dbReference type="Gene3D" id="1.10.10.10">
    <property type="entry name" value="Winged helix-like DNA-binding domain superfamily/Winged helix DNA-binding domain"/>
    <property type="match status" value="1"/>
</dbReference>
<evidence type="ECO:0000256" key="9">
    <source>
        <dbReference type="ARBA" id="ARBA00023125"/>
    </source>
</evidence>
<evidence type="ECO:0000256" key="1">
    <source>
        <dbReference type="ARBA" id="ARBA00004496"/>
    </source>
</evidence>
<dbReference type="Gene3D" id="3.30.1490.190">
    <property type="match status" value="1"/>
</dbReference>
<dbReference type="PANTHER" id="PTHR33202">
    <property type="entry name" value="ZINC UPTAKE REGULATION PROTEIN"/>
    <property type="match status" value="1"/>
</dbReference>
<dbReference type="InterPro" id="IPR043135">
    <property type="entry name" value="Fur_C"/>
</dbReference>
<comment type="subunit">
    <text evidence="3">Homodimer.</text>
</comment>
<dbReference type="Pfam" id="PF01475">
    <property type="entry name" value="FUR"/>
    <property type="match status" value="1"/>
</dbReference>
<evidence type="ECO:0000256" key="5">
    <source>
        <dbReference type="ARBA" id="ARBA00022491"/>
    </source>
</evidence>
<dbReference type="InterPro" id="IPR002481">
    <property type="entry name" value="FUR"/>
</dbReference>
<evidence type="ECO:0000256" key="10">
    <source>
        <dbReference type="ARBA" id="ARBA00023163"/>
    </source>
</evidence>
<evidence type="ECO:0000313" key="13">
    <source>
        <dbReference type="Proteomes" id="UP000465609"/>
    </source>
</evidence>
<keyword evidence="9" id="KW-0238">DNA-binding</keyword>
<evidence type="ECO:0000256" key="4">
    <source>
        <dbReference type="ARBA" id="ARBA00022490"/>
    </source>
</evidence>
<evidence type="ECO:0000313" key="12">
    <source>
        <dbReference type="EMBL" id="BBX87121.1"/>
    </source>
</evidence>
<dbReference type="InterPro" id="IPR036388">
    <property type="entry name" value="WH-like_DNA-bd_sf"/>
</dbReference>
<dbReference type="Proteomes" id="UP000465609">
    <property type="component" value="Chromosome"/>
</dbReference>
<keyword evidence="5" id="KW-0678">Repressor</keyword>
<keyword evidence="7" id="KW-0862">Zinc</keyword>
<keyword evidence="10" id="KW-0804">Transcription</keyword>